<keyword evidence="3" id="KW-1185">Reference proteome</keyword>
<dbReference type="EMBL" id="JBHUOX010000012">
    <property type="protein sequence ID" value="MFD3001902.1"/>
    <property type="molecule type" value="Genomic_DNA"/>
</dbReference>
<evidence type="ECO:0000313" key="3">
    <source>
        <dbReference type="Proteomes" id="UP001597641"/>
    </source>
</evidence>
<dbReference type="SUPFAM" id="SSF51182">
    <property type="entry name" value="RmlC-like cupins"/>
    <property type="match status" value="1"/>
</dbReference>
<protein>
    <submittedName>
        <fullName evidence="2">Cupin domain-containing protein</fullName>
    </submittedName>
</protein>
<dbReference type="InterPro" id="IPR041916">
    <property type="entry name" value="Anti_sigma_zinc_sf"/>
</dbReference>
<evidence type="ECO:0000259" key="1">
    <source>
        <dbReference type="Pfam" id="PF07883"/>
    </source>
</evidence>
<comment type="caution">
    <text evidence="2">The sequence shown here is derived from an EMBL/GenBank/DDBJ whole genome shotgun (WGS) entry which is preliminary data.</text>
</comment>
<gene>
    <name evidence="2" type="ORF">ACFS7Z_16130</name>
</gene>
<dbReference type="InterPro" id="IPR014710">
    <property type="entry name" value="RmlC-like_jellyroll"/>
</dbReference>
<sequence length="205" mass="22717">MNSIKDFIESGVLELYVMGAASPEEAAAVEQMAASHPEVQQEIDAISEQMEVYAMAHAVKPRNTVKTLVLATIDYLERMKEGELPTSPPVLTAQSRPEDFAPWLNREDMVLPADAEGVYAKIIGYTPVATTAVIWLKDATEQEVHHDEYERFLILEGTCEITAGENVYSLAAGDYFAVPLHTPHHFKVISTERCKAVLQRLSVEA</sequence>
<dbReference type="Gene3D" id="2.60.120.10">
    <property type="entry name" value="Jelly Rolls"/>
    <property type="match status" value="1"/>
</dbReference>
<feature type="domain" description="Cupin type-2" evidence="1">
    <location>
        <begin position="140"/>
        <end position="197"/>
    </location>
</feature>
<dbReference type="InterPro" id="IPR011051">
    <property type="entry name" value="RmlC_Cupin_sf"/>
</dbReference>
<dbReference type="Proteomes" id="UP001597641">
    <property type="component" value="Unassembled WGS sequence"/>
</dbReference>
<proteinExistence type="predicted"/>
<organism evidence="2 3">
    <name type="scientific">Pontibacter toksunensis</name>
    <dbReference type="NCBI Taxonomy" id="1332631"/>
    <lineage>
        <taxon>Bacteria</taxon>
        <taxon>Pseudomonadati</taxon>
        <taxon>Bacteroidota</taxon>
        <taxon>Cytophagia</taxon>
        <taxon>Cytophagales</taxon>
        <taxon>Hymenobacteraceae</taxon>
        <taxon>Pontibacter</taxon>
    </lineage>
</organism>
<accession>A0ABW6BY44</accession>
<evidence type="ECO:0000313" key="2">
    <source>
        <dbReference type="EMBL" id="MFD3001902.1"/>
    </source>
</evidence>
<dbReference type="RefSeq" id="WP_377486650.1">
    <property type="nucleotide sequence ID" value="NZ_JBHUOX010000012.1"/>
</dbReference>
<dbReference type="InterPro" id="IPR013096">
    <property type="entry name" value="Cupin_2"/>
</dbReference>
<reference evidence="3" key="1">
    <citation type="journal article" date="2019" name="Int. J. Syst. Evol. Microbiol.">
        <title>The Global Catalogue of Microorganisms (GCM) 10K type strain sequencing project: providing services to taxonomists for standard genome sequencing and annotation.</title>
        <authorList>
            <consortium name="The Broad Institute Genomics Platform"/>
            <consortium name="The Broad Institute Genome Sequencing Center for Infectious Disease"/>
            <person name="Wu L."/>
            <person name="Ma J."/>
        </authorList>
    </citation>
    <scope>NUCLEOTIDE SEQUENCE [LARGE SCALE GENOMIC DNA]</scope>
    <source>
        <strain evidence="3">KCTC 23984</strain>
    </source>
</reference>
<dbReference type="Pfam" id="PF07883">
    <property type="entry name" value="Cupin_2"/>
    <property type="match status" value="1"/>
</dbReference>
<name>A0ABW6BY44_9BACT</name>
<dbReference type="Gene3D" id="1.10.10.1320">
    <property type="entry name" value="Anti-sigma factor, zinc-finger domain"/>
    <property type="match status" value="1"/>
</dbReference>